<dbReference type="Proteomes" id="UP000293638">
    <property type="component" value="Unassembled WGS sequence"/>
</dbReference>
<evidence type="ECO:0000256" key="6">
    <source>
        <dbReference type="ARBA" id="ARBA00022842"/>
    </source>
</evidence>
<dbReference type="Gene3D" id="3.40.190.80">
    <property type="match status" value="1"/>
</dbReference>
<feature type="binding site" evidence="9">
    <location>
        <position position="86"/>
    </location>
    <ligand>
        <name>Mg(2+)</name>
        <dbReference type="ChEBI" id="CHEBI:18420"/>
        <label>1</label>
        <note>catalytic</note>
    </ligand>
</feature>
<dbReference type="FunFam" id="3.30.540.10:FF:000003">
    <property type="entry name" value="Inositol-1-monophosphatase"/>
    <property type="match status" value="1"/>
</dbReference>
<dbReference type="PROSITE" id="PS00629">
    <property type="entry name" value="IMP_1"/>
    <property type="match status" value="1"/>
</dbReference>
<accession>A0A4Q7NGL5</accession>
<dbReference type="GO" id="GO:0046872">
    <property type="term" value="F:metal ion binding"/>
    <property type="evidence" value="ECO:0007669"/>
    <property type="project" value="UniProtKB-KW"/>
</dbReference>
<name>A0A4Q7NGL5_9ACTN</name>
<dbReference type="EC" id="3.1.3.25" evidence="10"/>
<dbReference type="OrthoDB" id="9772456at2"/>
<organism evidence="11 12">
    <name type="scientific">Motilibacter rhizosphaerae</name>
    <dbReference type="NCBI Taxonomy" id="598652"/>
    <lineage>
        <taxon>Bacteria</taxon>
        <taxon>Bacillati</taxon>
        <taxon>Actinomycetota</taxon>
        <taxon>Actinomycetes</taxon>
        <taxon>Motilibacterales</taxon>
        <taxon>Motilibacteraceae</taxon>
        <taxon>Motilibacter</taxon>
    </lineage>
</organism>
<dbReference type="Pfam" id="PF00459">
    <property type="entry name" value="Inositol_P"/>
    <property type="match status" value="1"/>
</dbReference>
<evidence type="ECO:0000313" key="11">
    <source>
        <dbReference type="EMBL" id="RZS82972.1"/>
    </source>
</evidence>
<dbReference type="RefSeq" id="WP_130494077.1">
    <property type="nucleotide sequence ID" value="NZ_SGXD01000004.1"/>
</dbReference>
<dbReference type="SUPFAM" id="SSF56655">
    <property type="entry name" value="Carbohydrate phosphatase"/>
    <property type="match status" value="1"/>
</dbReference>
<keyword evidence="12" id="KW-1185">Reference proteome</keyword>
<keyword evidence="5 10" id="KW-0378">Hydrolase</keyword>
<evidence type="ECO:0000256" key="10">
    <source>
        <dbReference type="RuleBase" id="RU364068"/>
    </source>
</evidence>
<keyword evidence="4 9" id="KW-0479">Metal-binding</keyword>
<feature type="binding site" evidence="9">
    <location>
        <position position="88"/>
    </location>
    <ligand>
        <name>Mg(2+)</name>
        <dbReference type="ChEBI" id="CHEBI:18420"/>
        <label>1</label>
        <note>catalytic</note>
    </ligand>
</feature>
<comment type="similarity">
    <text evidence="10">Belongs to the inositol monophosphatase superfamily.</text>
</comment>
<dbReference type="PRINTS" id="PR00377">
    <property type="entry name" value="IMPHPHTASES"/>
</dbReference>
<feature type="binding site" evidence="9">
    <location>
        <position position="70"/>
    </location>
    <ligand>
        <name>Mg(2+)</name>
        <dbReference type="ChEBI" id="CHEBI:18420"/>
        <label>1</label>
        <note>catalytic</note>
    </ligand>
</feature>
<dbReference type="GO" id="GO:0007165">
    <property type="term" value="P:signal transduction"/>
    <property type="evidence" value="ECO:0007669"/>
    <property type="project" value="TreeGrafter"/>
</dbReference>
<comment type="caution">
    <text evidence="11">The sequence shown here is derived from an EMBL/GenBank/DDBJ whole genome shotgun (WGS) entry which is preliminary data.</text>
</comment>
<gene>
    <name evidence="11" type="ORF">EV189_3370</name>
</gene>
<evidence type="ECO:0000256" key="8">
    <source>
        <dbReference type="ARBA" id="ARBA00053547"/>
    </source>
</evidence>
<evidence type="ECO:0000256" key="4">
    <source>
        <dbReference type="ARBA" id="ARBA00022723"/>
    </source>
</evidence>
<dbReference type="Gene3D" id="3.30.540.10">
    <property type="entry name" value="Fructose-1,6-Bisphosphatase, subunit A, domain 1"/>
    <property type="match status" value="1"/>
</dbReference>
<dbReference type="GO" id="GO:0008934">
    <property type="term" value="F:inositol monophosphate 1-phosphatase activity"/>
    <property type="evidence" value="ECO:0007669"/>
    <property type="project" value="InterPro"/>
</dbReference>
<dbReference type="InterPro" id="IPR020583">
    <property type="entry name" value="Inositol_monoP_metal-BS"/>
</dbReference>
<dbReference type="CDD" id="cd01639">
    <property type="entry name" value="IMPase"/>
    <property type="match status" value="1"/>
</dbReference>
<dbReference type="AlphaFoldDB" id="A0A4Q7NGL5"/>
<evidence type="ECO:0000256" key="9">
    <source>
        <dbReference type="PIRSR" id="PIRSR600760-2"/>
    </source>
</evidence>
<keyword evidence="6 9" id="KW-0460">Magnesium</keyword>
<dbReference type="InterPro" id="IPR033942">
    <property type="entry name" value="IMPase"/>
</dbReference>
<dbReference type="EMBL" id="SGXD01000004">
    <property type="protein sequence ID" value="RZS82972.1"/>
    <property type="molecule type" value="Genomic_DNA"/>
</dbReference>
<protein>
    <recommendedName>
        <fullName evidence="10">Inositol-1-monophosphatase</fullName>
        <ecNumber evidence="10">3.1.3.25</ecNumber>
    </recommendedName>
</protein>
<dbReference type="GO" id="GO:0006020">
    <property type="term" value="P:inositol metabolic process"/>
    <property type="evidence" value="ECO:0007669"/>
    <property type="project" value="TreeGrafter"/>
</dbReference>
<comment type="catalytic activity">
    <reaction evidence="1 10">
        <text>a myo-inositol phosphate + H2O = myo-inositol + phosphate</text>
        <dbReference type="Rhea" id="RHEA:24056"/>
        <dbReference type="ChEBI" id="CHEBI:15377"/>
        <dbReference type="ChEBI" id="CHEBI:17268"/>
        <dbReference type="ChEBI" id="CHEBI:43474"/>
        <dbReference type="ChEBI" id="CHEBI:84139"/>
        <dbReference type="EC" id="3.1.3.25"/>
    </reaction>
</comment>
<comment type="cofactor">
    <cofactor evidence="2 9 10">
        <name>Mg(2+)</name>
        <dbReference type="ChEBI" id="CHEBI:18420"/>
    </cofactor>
</comment>
<evidence type="ECO:0000256" key="2">
    <source>
        <dbReference type="ARBA" id="ARBA00001946"/>
    </source>
</evidence>
<evidence type="ECO:0000256" key="5">
    <source>
        <dbReference type="ARBA" id="ARBA00022801"/>
    </source>
</evidence>
<comment type="function">
    <text evidence="8">Catalyzes the dephosphorylation of histidinol-phosphate to histidinol, the direct precursor of histidine.</text>
</comment>
<feature type="binding site" evidence="9">
    <location>
        <position position="89"/>
    </location>
    <ligand>
        <name>Mg(2+)</name>
        <dbReference type="ChEBI" id="CHEBI:18420"/>
        <label>1</label>
        <note>catalytic</note>
    </ligand>
</feature>
<evidence type="ECO:0000313" key="12">
    <source>
        <dbReference type="Proteomes" id="UP000293638"/>
    </source>
</evidence>
<evidence type="ECO:0000256" key="3">
    <source>
        <dbReference type="ARBA" id="ARBA00004970"/>
    </source>
</evidence>
<reference evidence="11 12" key="1">
    <citation type="submission" date="2019-02" db="EMBL/GenBank/DDBJ databases">
        <title>Genomic Encyclopedia of Type Strains, Phase IV (KMG-IV): sequencing the most valuable type-strain genomes for metagenomic binning, comparative biology and taxonomic classification.</title>
        <authorList>
            <person name="Goeker M."/>
        </authorList>
    </citation>
    <scope>NUCLEOTIDE SEQUENCE [LARGE SCALE GENOMIC DNA]</scope>
    <source>
        <strain evidence="11 12">DSM 45622</strain>
    </source>
</reference>
<comment type="pathway">
    <text evidence="3">Amino-acid biosynthesis; L-histidine biosynthesis; L-histidine from 5-phospho-alpha-D-ribose 1-diphosphate: step 8/9.</text>
</comment>
<dbReference type="PANTHER" id="PTHR20854">
    <property type="entry name" value="INOSITOL MONOPHOSPHATASE"/>
    <property type="match status" value="1"/>
</dbReference>
<dbReference type="GO" id="GO:0004401">
    <property type="term" value="F:histidinol-phosphatase activity"/>
    <property type="evidence" value="ECO:0007669"/>
    <property type="project" value="UniProtKB-EC"/>
</dbReference>
<dbReference type="InterPro" id="IPR000760">
    <property type="entry name" value="Inositol_monophosphatase-like"/>
</dbReference>
<proteinExistence type="inferred from homology"/>
<sequence length="268" mass="28015">MTPAPEDLLATALRAAAAATRFLVEDRPADLRVLSKSTPTDPVTEMDRASERLVVDTVRAERPEDGFFGEEGADSAGTSGVVWVIDPIDGTVNYLYGLPQWSVSIAAELDGQVVAGVVAAPLLGEVYSATLGGGGFVETAEGRRRLRATPDVALDRALVATGFGYAAERRRAQGAVVAGLLPLVRDIRRNGSAALDVCGVAAGRFDAYYERGVNRWDTAAAALVAREAGVHVAGLRGATDSPELTVAAPRPLFDALAAELERLGADSD</sequence>
<dbReference type="PANTHER" id="PTHR20854:SF4">
    <property type="entry name" value="INOSITOL-1-MONOPHOSPHATASE-RELATED"/>
    <property type="match status" value="1"/>
</dbReference>
<evidence type="ECO:0000256" key="1">
    <source>
        <dbReference type="ARBA" id="ARBA00001033"/>
    </source>
</evidence>
<evidence type="ECO:0000256" key="7">
    <source>
        <dbReference type="ARBA" id="ARBA00049158"/>
    </source>
</evidence>
<feature type="binding site" evidence="9">
    <location>
        <position position="217"/>
    </location>
    <ligand>
        <name>Mg(2+)</name>
        <dbReference type="ChEBI" id="CHEBI:18420"/>
        <label>1</label>
        <note>catalytic</note>
    </ligand>
</feature>
<comment type="catalytic activity">
    <reaction evidence="7">
        <text>L-histidinol phosphate + H2O = L-histidinol + phosphate</text>
        <dbReference type="Rhea" id="RHEA:14465"/>
        <dbReference type="ChEBI" id="CHEBI:15377"/>
        <dbReference type="ChEBI" id="CHEBI:43474"/>
        <dbReference type="ChEBI" id="CHEBI:57699"/>
        <dbReference type="ChEBI" id="CHEBI:57980"/>
        <dbReference type="EC" id="3.1.3.15"/>
    </reaction>
</comment>